<dbReference type="InterPro" id="IPR014914">
    <property type="entry name" value="RES_dom"/>
</dbReference>
<evidence type="ECO:0000313" key="2">
    <source>
        <dbReference type="EMBL" id="ALU45294.1"/>
    </source>
</evidence>
<gene>
    <name evidence="2" type="ORF">AT705_20265</name>
</gene>
<accession>A0A0U3GY86</accession>
<reference evidence="2 3" key="1">
    <citation type="submission" date="2015-12" db="EMBL/GenBank/DDBJ databases">
        <title>Complete genome sequence of Pseudoalteromonas rubra SCSIO 6842, harboring a conjugative plasmid.</title>
        <authorList>
            <person name="Li B."/>
            <person name="Wang X."/>
        </authorList>
    </citation>
    <scope>NUCLEOTIDE SEQUENCE [LARGE SCALE GENOMIC DNA]</scope>
    <source>
        <strain evidence="2 3">SCSIO 6842</strain>
    </source>
</reference>
<dbReference type="AlphaFoldDB" id="A0A0U3GY86"/>
<dbReference type="SMART" id="SM00953">
    <property type="entry name" value="RES"/>
    <property type="match status" value="1"/>
</dbReference>
<proteinExistence type="predicted"/>
<dbReference type="RefSeq" id="WP_058798191.1">
    <property type="nucleotide sequence ID" value="NZ_CP013612.1"/>
</dbReference>
<name>A0A0U3GY86_9GAMM</name>
<evidence type="ECO:0000259" key="1">
    <source>
        <dbReference type="SMART" id="SM00953"/>
    </source>
</evidence>
<dbReference type="Pfam" id="PF08808">
    <property type="entry name" value="RES"/>
    <property type="match status" value="1"/>
</dbReference>
<dbReference type="EMBL" id="CP013612">
    <property type="protein sequence ID" value="ALU45294.1"/>
    <property type="molecule type" value="Genomic_DNA"/>
</dbReference>
<organism evidence="2 3">
    <name type="scientific">Pseudoalteromonas rubra</name>
    <dbReference type="NCBI Taxonomy" id="43658"/>
    <lineage>
        <taxon>Bacteria</taxon>
        <taxon>Pseudomonadati</taxon>
        <taxon>Pseudomonadota</taxon>
        <taxon>Gammaproteobacteria</taxon>
        <taxon>Alteromonadales</taxon>
        <taxon>Pseudoalteromonadaceae</taxon>
        <taxon>Pseudoalteromonas</taxon>
    </lineage>
</organism>
<feature type="domain" description="RES" evidence="1">
    <location>
        <begin position="18"/>
        <end position="145"/>
    </location>
</feature>
<dbReference type="KEGG" id="prr:AT705_20265"/>
<evidence type="ECO:0000313" key="3">
    <source>
        <dbReference type="Proteomes" id="UP000069015"/>
    </source>
</evidence>
<protein>
    <recommendedName>
        <fullName evidence="1">RES domain-containing protein</fullName>
    </recommendedName>
</protein>
<sequence length="163" mass="18212">MDNHEYRVYRIVKATRRPFDPTGTAKLGGRWNSKGVEAIYCSECVSGCLLELLVHLTSIDLLPSDLELWEITVPKQLVSVLNTESLPETWQKEKKDYSVTQALGDQLLNNKENLAILVPSAVVPQDMNIVLNPAHSLFTEITGAAKRIDIAVDERLLPTLNQT</sequence>
<dbReference type="Proteomes" id="UP000069015">
    <property type="component" value="Chromosome 2"/>
</dbReference>